<feature type="region of interest" description="Disordered" evidence="1">
    <location>
        <begin position="169"/>
        <end position="219"/>
    </location>
</feature>
<dbReference type="InterPro" id="IPR005162">
    <property type="entry name" value="Retrotrans_gag_dom"/>
</dbReference>
<gene>
    <name evidence="3" type="ORF">GE061_016088</name>
</gene>
<name>A0A8S9XH79_APOLU</name>
<evidence type="ECO:0000256" key="1">
    <source>
        <dbReference type="SAM" id="MobiDB-lite"/>
    </source>
</evidence>
<feature type="region of interest" description="Disordered" evidence="1">
    <location>
        <begin position="14"/>
        <end position="80"/>
    </location>
</feature>
<organism evidence="3 4">
    <name type="scientific">Apolygus lucorum</name>
    <name type="common">Small green plant bug</name>
    <name type="synonym">Lygocoris lucorum</name>
    <dbReference type="NCBI Taxonomy" id="248454"/>
    <lineage>
        <taxon>Eukaryota</taxon>
        <taxon>Metazoa</taxon>
        <taxon>Ecdysozoa</taxon>
        <taxon>Arthropoda</taxon>
        <taxon>Hexapoda</taxon>
        <taxon>Insecta</taxon>
        <taxon>Pterygota</taxon>
        <taxon>Neoptera</taxon>
        <taxon>Paraneoptera</taxon>
        <taxon>Hemiptera</taxon>
        <taxon>Heteroptera</taxon>
        <taxon>Panheteroptera</taxon>
        <taxon>Cimicomorpha</taxon>
        <taxon>Miridae</taxon>
        <taxon>Mirini</taxon>
        <taxon>Apolygus</taxon>
    </lineage>
</organism>
<evidence type="ECO:0000313" key="4">
    <source>
        <dbReference type="Proteomes" id="UP000466442"/>
    </source>
</evidence>
<feature type="compositionally biased region" description="Polar residues" evidence="1">
    <location>
        <begin position="203"/>
        <end position="219"/>
    </location>
</feature>
<sequence length="495" mass="55105">MVDMSMTLTEHHYLEPDRENGVQFGTPIHSPLPCEGHRQPSSQPNTIGHDAPGDLPSQWPPSSHSLHPRISTPPPPPREEGVVWVGAGEVVRALRTLEGQVGELASAIVGIREALNVSNTTNAAILENLSWGIGTLNEQIEFLSHAVEGQSVNQRLMREKLDKWEEEMTGGAVQEAPVGGSEFTRRESHLPPSTHLPADRHSPVNSHFPTSTPFPQQSGRRVTWATSNLPQNQAPTHTDRPPTYFGTFHNSRGMSASSGYPISRGRSQEISDYPELAELAMKLRSKLPTFGGTKSEKLDDFIRCIGDASMLYRAPEWFWVKLALMQLRGGARSLLELQMRMDNLTTLQQFEEELRNRFEGPQTRARLHQKLSSLRMEKGESLEAFGARVRECMMKVVADPDNPALVEQIDGFAKEVFTNNIPVEIMGPTMAREPATLAQAINHGIIIMIQILLNEVLAMLVFSVEAPTTNDLPLEGNREQHQGVIFEYYTPTTPR</sequence>
<reference evidence="3" key="1">
    <citation type="journal article" date="2021" name="Mol. Ecol. Resour.">
        <title>Apolygus lucorum genome provides insights into omnivorousness and mesophyll feeding.</title>
        <authorList>
            <person name="Liu Y."/>
            <person name="Liu H."/>
            <person name="Wang H."/>
            <person name="Huang T."/>
            <person name="Liu B."/>
            <person name="Yang B."/>
            <person name="Yin L."/>
            <person name="Li B."/>
            <person name="Zhang Y."/>
            <person name="Zhang S."/>
            <person name="Jiang F."/>
            <person name="Zhang X."/>
            <person name="Ren Y."/>
            <person name="Wang B."/>
            <person name="Wang S."/>
            <person name="Lu Y."/>
            <person name="Wu K."/>
            <person name="Fan W."/>
            <person name="Wang G."/>
        </authorList>
    </citation>
    <scope>NUCLEOTIDE SEQUENCE</scope>
    <source>
        <strain evidence="3">12Hb</strain>
    </source>
</reference>
<dbReference type="Proteomes" id="UP000466442">
    <property type="component" value="Unassembled WGS sequence"/>
</dbReference>
<evidence type="ECO:0000313" key="3">
    <source>
        <dbReference type="EMBL" id="KAF6207641.1"/>
    </source>
</evidence>
<proteinExistence type="predicted"/>
<accession>A0A8S9XH79</accession>
<keyword evidence="4" id="KW-1185">Reference proteome</keyword>
<evidence type="ECO:0000259" key="2">
    <source>
        <dbReference type="Pfam" id="PF03732"/>
    </source>
</evidence>
<protein>
    <recommendedName>
        <fullName evidence="2">Retrotransposon gag domain-containing protein</fullName>
    </recommendedName>
</protein>
<dbReference type="AlphaFoldDB" id="A0A8S9XH79"/>
<comment type="caution">
    <text evidence="3">The sequence shown here is derived from an EMBL/GenBank/DDBJ whole genome shotgun (WGS) entry which is preliminary data.</text>
</comment>
<feature type="domain" description="Retrotransposon gag" evidence="2">
    <location>
        <begin position="321"/>
        <end position="397"/>
    </location>
</feature>
<dbReference type="EMBL" id="WIXP02000007">
    <property type="protein sequence ID" value="KAF6207641.1"/>
    <property type="molecule type" value="Genomic_DNA"/>
</dbReference>
<dbReference type="Pfam" id="PF03732">
    <property type="entry name" value="Retrotrans_gag"/>
    <property type="match status" value="1"/>
</dbReference>